<dbReference type="InterPro" id="IPR052895">
    <property type="entry name" value="HetReg/Transcr_Mod"/>
</dbReference>
<proteinExistence type="predicted"/>
<organism evidence="2 3">
    <name type="scientific">Hyaloscypha variabilis (strain UAMH 11265 / GT02V1 / F)</name>
    <name type="common">Meliniomyces variabilis</name>
    <dbReference type="NCBI Taxonomy" id="1149755"/>
    <lineage>
        <taxon>Eukaryota</taxon>
        <taxon>Fungi</taxon>
        <taxon>Dikarya</taxon>
        <taxon>Ascomycota</taxon>
        <taxon>Pezizomycotina</taxon>
        <taxon>Leotiomycetes</taxon>
        <taxon>Helotiales</taxon>
        <taxon>Hyaloscyphaceae</taxon>
        <taxon>Hyaloscypha</taxon>
        <taxon>Hyaloscypha variabilis</taxon>
    </lineage>
</organism>
<dbReference type="PANTHER" id="PTHR24148:SF73">
    <property type="entry name" value="HET DOMAIN PROTEIN (AFU_ORTHOLOGUE AFUA_8G01020)"/>
    <property type="match status" value="1"/>
</dbReference>
<accession>A0A2J6R4D3</accession>
<feature type="non-terminal residue" evidence="2">
    <location>
        <position position="200"/>
    </location>
</feature>
<dbReference type="PANTHER" id="PTHR24148">
    <property type="entry name" value="ANKYRIN REPEAT DOMAIN-CONTAINING PROTEIN 39 HOMOLOG-RELATED"/>
    <property type="match status" value="1"/>
</dbReference>
<dbReference type="Pfam" id="PF06985">
    <property type="entry name" value="HET"/>
    <property type="match status" value="1"/>
</dbReference>
<evidence type="ECO:0000313" key="3">
    <source>
        <dbReference type="Proteomes" id="UP000235786"/>
    </source>
</evidence>
<feature type="domain" description="Heterokaryon incompatibility" evidence="1">
    <location>
        <begin position="52"/>
        <end position="200"/>
    </location>
</feature>
<evidence type="ECO:0000259" key="1">
    <source>
        <dbReference type="Pfam" id="PF06985"/>
    </source>
</evidence>
<keyword evidence="3" id="KW-1185">Reference proteome</keyword>
<evidence type="ECO:0000313" key="2">
    <source>
        <dbReference type="EMBL" id="PMD33372.1"/>
    </source>
</evidence>
<dbReference type="EMBL" id="KZ613956">
    <property type="protein sequence ID" value="PMD33372.1"/>
    <property type="molecule type" value="Genomic_DNA"/>
</dbReference>
<dbReference type="Proteomes" id="UP000235786">
    <property type="component" value="Unassembled WGS sequence"/>
</dbReference>
<gene>
    <name evidence="2" type="ORF">L207DRAFT_439256</name>
</gene>
<dbReference type="OrthoDB" id="3553162at2759"/>
<dbReference type="AlphaFoldDB" id="A0A2J6R4D3"/>
<dbReference type="InterPro" id="IPR010730">
    <property type="entry name" value="HET"/>
</dbReference>
<sequence length="200" mass="23294">MEEDIPSQPSPGPLYRPLFSSEIRLIRLRPGRWDDPIACDLITVRLDDKPKFVALSYAWGDAADTQPITLNKQNYNITVNLFQGLRRLRDMVSQNFYLWADAICINQGDEQEKSYQIVRMREIYMSAYGVCAWLGENTKEEVNIRRLESMTQSLEVDESLWSPYFHDLFGRSRVDLENCAAGVFSLIARSWFSRVWVIQE</sequence>
<reference evidence="2 3" key="1">
    <citation type="submission" date="2016-04" db="EMBL/GenBank/DDBJ databases">
        <title>A degradative enzymes factory behind the ericoid mycorrhizal symbiosis.</title>
        <authorList>
            <consortium name="DOE Joint Genome Institute"/>
            <person name="Martino E."/>
            <person name="Morin E."/>
            <person name="Grelet G."/>
            <person name="Kuo A."/>
            <person name="Kohler A."/>
            <person name="Daghino S."/>
            <person name="Barry K."/>
            <person name="Choi C."/>
            <person name="Cichocki N."/>
            <person name="Clum A."/>
            <person name="Copeland A."/>
            <person name="Hainaut M."/>
            <person name="Haridas S."/>
            <person name="Labutti K."/>
            <person name="Lindquist E."/>
            <person name="Lipzen A."/>
            <person name="Khouja H.-R."/>
            <person name="Murat C."/>
            <person name="Ohm R."/>
            <person name="Olson A."/>
            <person name="Spatafora J."/>
            <person name="Veneault-Fourrey C."/>
            <person name="Henrissat B."/>
            <person name="Grigoriev I."/>
            <person name="Martin F."/>
            <person name="Perotto S."/>
        </authorList>
    </citation>
    <scope>NUCLEOTIDE SEQUENCE [LARGE SCALE GENOMIC DNA]</scope>
    <source>
        <strain evidence="2 3">F</strain>
    </source>
</reference>
<name>A0A2J6R4D3_HYAVF</name>
<protein>
    <submittedName>
        <fullName evidence="2">HET-domain-containing protein</fullName>
    </submittedName>
</protein>